<evidence type="ECO:0000313" key="2">
    <source>
        <dbReference type="WBParaSite" id="nRc.2.0.1.t07094-RA"/>
    </source>
</evidence>
<accession>A0A915I068</accession>
<protein>
    <submittedName>
        <fullName evidence="2">Uncharacterized protein</fullName>
    </submittedName>
</protein>
<dbReference type="WBParaSite" id="nRc.2.0.1.t07094-RA">
    <property type="protein sequence ID" value="nRc.2.0.1.t07094-RA"/>
    <property type="gene ID" value="nRc.2.0.1.g07094"/>
</dbReference>
<sequence length="96" mass="10594">MGVALVALVNHTYVAEIANSSNGRHPAVTSICVHDFSTTTQQDAEYNLTSPKIVVKKKVSLVENRNRFGIPILSSLFSVEKARKEQESKFQNDSDS</sequence>
<dbReference type="AlphaFoldDB" id="A0A915I068"/>
<dbReference type="Proteomes" id="UP000887565">
    <property type="component" value="Unplaced"/>
</dbReference>
<organism evidence="1 2">
    <name type="scientific">Romanomermis culicivorax</name>
    <name type="common">Nematode worm</name>
    <dbReference type="NCBI Taxonomy" id="13658"/>
    <lineage>
        <taxon>Eukaryota</taxon>
        <taxon>Metazoa</taxon>
        <taxon>Ecdysozoa</taxon>
        <taxon>Nematoda</taxon>
        <taxon>Enoplea</taxon>
        <taxon>Dorylaimia</taxon>
        <taxon>Mermithida</taxon>
        <taxon>Mermithoidea</taxon>
        <taxon>Mermithidae</taxon>
        <taxon>Romanomermis</taxon>
    </lineage>
</organism>
<proteinExistence type="predicted"/>
<reference evidence="2" key="1">
    <citation type="submission" date="2022-11" db="UniProtKB">
        <authorList>
            <consortium name="WormBaseParasite"/>
        </authorList>
    </citation>
    <scope>IDENTIFICATION</scope>
</reference>
<keyword evidence="1" id="KW-1185">Reference proteome</keyword>
<evidence type="ECO:0000313" key="1">
    <source>
        <dbReference type="Proteomes" id="UP000887565"/>
    </source>
</evidence>
<name>A0A915I068_ROMCU</name>